<evidence type="ECO:0000313" key="3">
    <source>
        <dbReference type="WBParaSite" id="L893_g22867.t1"/>
    </source>
</evidence>
<feature type="transmembrane region" description="Helical" evidence="1">
    <location>
        <begin position="57"/>
        <end position="82"/>
    </location>
</feature>
<dbReference type="Proteomes" id="UP000095287">
    <property type="component" value="Unplaced"/>
</dbReference>
<evidence type="ECO:0000256" key="1">
    <source>
        <dbReference type="SAM" id="Phobius"/>
    </source>
</evidence>
<keyword evidence="2" id="KW-1185">Reference proteome</keyword>
<name>A0A1I7Z4X8_9BILA</name>
<dbReference type="AlphaFoldDB" id="A0A1I7Z4X8"/>
<keyword evidence="1" id="KW-0472">Membrane</keyword>
<accession>A0A1I7Z4X8</accession>
<keyword evidence="1" id="KW-1133">Transmembrane helix</keyword>
<proteinExistence type="predicted"/>
<keyword evidence="1" id="KW-0812">Transmembrane</keyword>
<protein>
    <submittedName>
        <fullName evidence="3">Rifin PIR protein,putative</fullName>
    </submittedName>
</protein>
<organism evidence="2 3">
    <name type="scientific">Steinernema glaseri</name>
    <dbReference type="NCBI Taxonomy" id="37863"/>
    <lineage>
        <taxon>Eukaryota</taxon>
        <taxon>Metazoa</taxon>
        <taxon>Ecdysozoa</taxon>
        <taxon>Nematoda</taxon>
        <taxon>Chromadorea</taxon>
        <taxon>Rhabditida</taxon>
        <taxon>Tylenchina</taxon>
        <taxon>Panagrolaimomorpha</taxon>
        <taxon>Strongyloidoidea</taxon>
        <taxon>Steinernematidae</taxon>
        <taxon>Steinernema</taxon>
    </lineage>
</organism>
<sequence>MILLSEFPVSGGAGHSGMEYGQIAGSTMNGTEQRLTGTAVTANASINQVEDDDASTIIAIVWIIVAAVILFGILGGIGFFIYHKKVSRSVNGATTTELRDKI</sequence>
<reference evidence="3" key="1">
    <citation type="submission" date="2016-11" db="UniProtKB">
        <authorList>
            <consortium name="WormBaseParasite"/>
        </authorList>
    </citation>
    <scope>IDENTIFICATION</scope>
</reference>
<dbReference type="WBParaSite" id="L893_g22867.t1">
    <property type="protein sequence ID" value="L893_g22867.t1"/>
    <property type="gene ID" value="L893_g22867"/>
</dbReference>
<evidence type="ECO:0000313" key="2">
    <source>
        <dbReference type="Proteomes" id="UP000095287"/>
    </source>
</evidence>